<keyword evidence="1" id="KW-1133">Transmembrane helix</keyword>
<keyword evidence="1" id="KW-0812">Transmembrane</keyword>
<feature type="transmembrane region" description="Helical" evidence="1">
    <location>
        <begin position="29"/>
        <end position="52"/>
    </location>
</feature>
<feature type="transmembrane region" description="Helical" evidence="1">
    <location>
        <begin position="139"/>
        <end position="162"/>
    </location>
</feature>
<evidence type="ECO:0000256" key="1">
    <source>
        <dbReference type="SAM" id="Phobius"/>
    </source>
</evidence>
<accession>A0A450SRX1</accession>
<organism evidence="3">
    <name type="scientific">Candidatus Kentrum sp. DK</name>
    <dbReference type="NCBI Taxonomy" id="2126562"/>
    <lineage>
        <taxon>Bacteria</taxon>
        <taxon>Pseudomonadati</taxon>
        <taxon>Pseudomonadota</taxon>
        <taxon>Gammaproteobacteria</taxon>
        <taxon>Candidatus Kentrum</taxon>
    </lineage>
</organism>
<gene>
    <name evidence="2" type="ORF">BECKDK2373B_GA0170837_104913</name>
    <name evidence="3" type="ORF">BECKDK2373C_GA0170839_105413</name>
</gene>
<evidence type="ECO:0000313" key="3">
    <source>
        <dbReference type="EMBL" id="VFJ56608.1"/>
    </source>
</evidence>
<reference evidence="3" key="1">
    <citation type="submission" date="2019-02" db="EMBL/GenBank/DDBJ databases">
        <authorList>
            <person name="Gruber-Vodicka R. H."/>
            <person name="Seah K. B. B."/>
        </authorList>
    </citation>
    <scope>NUCLEOTIDE SEQUENCE</scope>
    <source>
        <strain evidence="3">BECK_DK161</strain>
        <strain evidence="2">BECK_DK47</strain>
    </source>
</reference>
<protein>
    <submittedName>
        <fullName evidence="3">Uncharacterized protein</fullName>
    </submittedName>
</protein>
<dbReference type="EMBL" id="CAADEX010000049">
    <property type="protein sequence ID" value="VFJ54906.1"/>
    <property type="molecule type" value="Genomic_DNA"/>
</dbReference>
<dbReference type="EMBL" id="CAADEY010000054">
    <property type="protein sequence ID" value="VFJ56608.1"/>
    <property type="molecule type" value="Genomic_DNA"/>
</dbReference>
<sequence>MNNGKELYLYSKSVFDEELSRYHRTQSRAGALITAIISILTVYSVILASSYFGSVVKSGDITTLILGVSVLVGFSLSFFLAFFSAIGGKLTVPPLNKEIISLFKRNDITQVYHAISEGYTEAVEHNRRVTDYKIKLLTYSYRIILVTMTFFVANISWFLFALTRSKGD</sequence>
<feature type="transmembrane region" description="Helical" evidence="1">
    <location>
        <begin position="64"/>
        <end position="86"/>
    </location>
</feature>
<name>A0A450SRX1_9GAMM</name>
<dbReference type="AlphaFoldDB" id="A0A450SRX1"/>
<keyword evidence="1" id="KW-0472">Membrane</keyword>
<evidence type="ECO:0000313" key="2">
    <source>
        <dbReference type="EMBL" id="VFJ54906.1"/>
    </source>
</evidence>
<proteinExistence type="predicted"/>